<dbReference type="Proteomes" id="UP000183868">
    <property type="component" value="Chromosome"/>
</dbReference>
<dbReference type="CDD" id="cd02042">
    <property type="entry name" value="ParAB_family"/>
    <property type="match status" value="1"/>
</dbReference>
<dbReference type="STRING" id="880073.Cabys_931"/>
<dbReference type="PANTHER" id="PTHR13696">
    <property type="entry name" value="P-LOOP CONTAINING NUCLEOSIDE TRIPHOSPHATE HYDROLASE"/>
    <property type="match status" value="1"/>
</dbReference>
<dbReference type="AlphaFoldDB" id="H1XVZ4"/>
<dbReference type="InterPro" id="IPR025669">
    <property type="entry name" value="AAA_dom"/>
</dbReference>
<dbReference type="Proteomes" id="UP000004671">
    <property type="component" value="Chromosome"/>
</dbReference>
<evidence type="ECO:0000313" key="5">
    <source>
        <dbReference type="Proteomes" id="UP000183868"/>
    </source>
</evidence>
<name>H1XVZ4_CALAY</name>
<organism evidence="3 4">
    <name type="scientific">Caldithrix abyssi DSM 13497</name>
    <dbReference type="NCBI Taxonomy" id="880073"/>
    <lineage>
        <taxon>Bacteria</taxon>
        <taxon>Pseudomonadati</taxon>
        <taxon>Calditrichota</taxon>
        <taxon>Calditrichia</taxon>
        <taxon>Calditrichales</taxon>
        <taxon>Calditrichaceae</taxon>
        <taxon>Caldithrix</taxon>
    </lineage>
</organism>
<dbReference type="PANTHER" id="PTHR13696:SF52">
    <property type="entry name" value="PARA FAMILY PROTEIN CT_582"/>
    <property type="match status" value="1"/>
</dbReference>
<sequence length="256" mass="28364">MGKILVVAGQKGGIGKTTTVVNLGASLAIFNKSVLLVDLDPQGSVGISFQLDEYHVKLGMYDVIVNNMALSNAIINSGLDTLDIAPMNVRNEEMEIELYSRALKIDLVKTILTPVRNLYDFIIVDCPPNLGAMTLNGLVAADEVIIPVLSEYYSLKSLGKFLNTLKNISKKYNKNLKIGGILVTMYDARVRKQKEIMEYLRSTFKELVFKSFIPRNSKVSEAPSVGKPVILHDIRSRGALSYLKLAEEIIEKNNKN</sequence>
<feature type="domain" description="AAA" evidence="1">
    <location>
        <begin position="3"/>
        <end position="178"/>
    </location>
</feature>
<reference evidence="3 4" key="1">
    <citation type="submission" date="2011-09" db="EMBL/GenBank/DDBJ databases">
        <title>The permanent draft genome of Caldithrix abyssi DSM 13497.</title>
        <authorList>
            <consortium name="US DOE Joint Genome Institute (JGI-PGF)"/>
            <person name="Lucas S."/>
            <person name="Han J."/>
            <person name="Lapidus A."/>
            <person name="Bruce D."/>
            <person name="Goodwin L."/>
            <person name="Pitluck S."/>
            <person name="Peters L."/>
            <person name="Kyrpides N."/>
            <person name="Mavromatis K."/>
            <person name="Ivanova N."/>
            <person name="Mikhailova N."/>
            <person name="Chertkov O."/>
            <person name="Detter J.C."/>
            <person name="Tapia R."/>
            <person name="Han C."/>
            <person name="Land M."/>
            <person name="Hauser L."/>
            <person name="Markowitz V."/>
            <person name="Cheng J.-F."/>
            <person name="Hugenholtz P."/>
            <person name="Woyke T."/>
            <person name="Wu D."/>
            <person name="Spring S."/>
            <person name="Brambilla E."/>
            <person name="Klenk H.-P."/>
            <person name="Eisen J.A."/>
        </authorList>
    </citation>
    <scope>NUCLEOTIDE SEQUENCE [LARGE SCALE GENOMIC DNA]</scope>
    <source>
        <strain evidence="3 4">DSM 13497</strain>
    </source>
</reference>
<evidence type="ECO:0000259" key="1">
    <source>
        <dbReference type="Pfam" id="PF13614"/>
    </source>
</evidence>
<dbReference type="PaxDb" id="880073-Calab_2156"/>
<dbReference type="Pfam" id="PF13614">
    <property type="entry name" value="AAA_31"/>
    <property type="match status" value="1"/>
</dbReference>
<dbReference type="FunFam" id="3.40.50.300:FF:000285">
    <property type="entry name" value="Sporulation initiation inhibitor Soj"/>
    <property type="match status" value="1"/>
</dbReference>
<evidence type="ECO:0000313" key="2">
    <source>
        <dbReference type="EMBL" id="APF17682.1"/>
    </source>
</evidence>
<dbReference type="InterPro" id="IPR027417">
    <property type="entry name" value="P-loop_NTPase"/>
</dbReference>
<protein>
    <submittedName>
        <fullName evidence="2">Chromosome partitioning protein</fullName>
    </submittedName>
    <submittedName>
        <fullName evidence="3">Cobyrinic acid ac-diamide synthase</fullName>
    </submittedName>
</protein>
<dbReference type="InParanoid" id="H1XVZ4"/>
<dbReference type="EMBL" id="CM001402">
    <property type="protein sequence ID" value="EHO41766.1"/>
    <property type="molecule type" value="Genomic_DNA"/>
</dbReference>
<dbReference type="KEGG" id="caby:Cabys_931"/>
<dbReference type="SUPFAM" id="SSF52540">
    <property type="entry name" value="P-loop containing nucleoside triphosphate hydrolases"/>
    <property type="match status" value="1"/>
</dbReference>
<dbReference type="InterPro" id="IPR050678">
    <property type="entry name" value="DNA_Partitioning_ATPase"/>
</dbReference>
<proteinExistence type="predicted"/>
<dbReference type="HOGENOM" id="CLU_037612_1_4_0"/>
<evidence type="ECO:0000313" key="3">
    <source>
        <dbReference type="EMBL" id="EHO41766.1"/>
    </source>
</evidence>
<dbReference type="Gene3D" id="3.40.50.300">
    <property type="entry name" value="P-loop containing nucleotide triphosphate hydrolases"/>
    <property type="match status" value="1"/>
</dbReference>
<reference evidence="2 5" key="2">
    <citation type="submission" date="2016-11" db="EMBL/GenBank/DDBJ databases">
        <title>Genomic analysis of Caldithrix abyssi and proposal of a novel bacterial phylum Caldithrichaeota.</title>
        <authorList>
            <person name="Kublanov I."/>
            <person name="Sigalova O."/>
            <person name="Gavrilov S."/>
            <person name="Lebedinsky A."/>
            <person name="Ivanova N."/>
            <person name="Daum C."/>
            <person name="Reddy T."/>
            <person name="Klenk H.P."/>
            <person name="Goker M."/>
            <person name="Reva O."/>
            <person name="Miroshnichenko M."/>
            <person name="Kyprides N."/>
            <person name="Woyke T."/>
            <person name="Gelfand M."/>
        </authorList>
    </citation>
    <scope>NUCLEOTIDE SEQUENCE [LARGE SCALE GENOMIC DNA]</scope>
    <source>
        <strain evidence="2 5">LF13</strain>
    </source>
</reference>
<dbReference type="RefSeq" id="WP_006928942.1">
    <property type="nucleotide sequence ID" value="NZ_CM001402.1"/>
</dbReference>
<accession>H1XVZ4</accession>
<keyword evidence="4" id="KW-1185">Reference proteome</keyword>
<dbReference type="eggNOG" id="COG1192">
    <property type="taxonomic scope" value="Bacteria"/>
</dbReference>
<dbReference type="OrthoDB" id="9815116at2"/>
<gene>
    <name evidence="2" type="ORF">Cabys_931</name>
    <name evidence="3" type="ORF">Calab_2156</name>
</gene>
<dbReference type="EMBL" id="CP018099">
    <property type="protein sequence ID" value="APF17682.1"/>
    <property type="molecule type" value="Genomic_DNA"/>
</dbReference>
<evidence type="ECO:0000313" key="4">
    <source>
        <dbReference type="Proteomes" id="UP000004671"/>
    </source>
</evidence>